<dbReference type="InterPro" id="IPR001660">
    <property type="entry name" value="SAM"/>
</dbReference>
<comment type="similarity">
    <text evidence="6">Belongs to the ARTD/PARP family.</text>
</comment>
<feature type="repeat" description="ANK" evidence="8">
    <location>
        <begin position="185"/>
        <end position="217"/>
    </location>
</feature>
<reference evidence="11" key="1">
    <citation type="submission" date="2025-08" db="UniProtKB">
        <authorList>
            <consortium name="Ensembl"/>
        </authorList>
    </citation>
    <scope>IDENTIFICATION</scope>
</reference>
<dbReference type="GO" id="GO:0016779">
    <property type="term" value="F:nucleotidyltransferase activity"/>
    <property type="evidence" value="ECO:0007669"/>
    <property type="project" value="UniProtKB-KW"/>
</dbReference>
<dbReference type="Gene3D" id="1.25.40.20">
    <property type="entry name" value="Ankyrin repeat-containing domain"/>
    <property type="match status" value="2"/>
</dbReference>
<keyword evidence="12" id="KW-1185">Reference proteome</keyword>
<dbReference type="GeneTree" id="ENSGT00940000157664"/>
<evidence type="ECO:0000313" key="12">
    <source>
        <dbReference type="Proteomes" id="UP000694383"/>
    </source>
</evidence>
<keyword evidence="5 8" id="KW-0040">ANK repeat</keyword>
<dbReference type="PROSITE" id="PS50088">
    <property type="entry name" value="ANK_REPEAT"/>
    <property type="match status" value="5"/>
</dbReference>
<evidence type="ECO:0000256" key="5">
    <source>
        <dbReference type="ARBA" id="ARBA00023043"/>
    </source>
</evidence>
<dbReference type="InterPro" id="IPR036770">
    <property type="entry name" value="Ankyrin_rpt-contain_sf"/>
</dbReference>
<feature type="repeat" description="ANK" evidence="8">
    <location>
        <begin position="1"/>
        <end position="33"/>
    </location>
</feature>
<evidence type="ECO:0000256" key="6">
    <source>
        <dbReference type="ARBA" id="ARBA00024347"/>
    </source>
</evidence>
<reference evidence="11" key="2">
    <citation type="submission" date="2025-09" db="UniProtKB">
        <authorList>
            <consortium name="Ensembl"/>
        </authorList>
    </citation>
    <scope>IDENTIFICATION</scope>
</reference>
<feature type="compositionally biased region" description="Low complexity" evidence="9">
    <location>
        <begin position="576"/>
        <end position="595"/>
    </location>
</feature>
<dbReference type="SUPFAM" id="SSF47769">
    <property type="entry name" value="SAM/Pointed domain"/>
    <property type="match status" value="1"/>
</dbReference>
<dbReference type="SMART" id="SM00248">
    <property type="entry name" value="ANK"/>
    <property type="match status" value="6"/>
</dbReference>
<feature type="domain" description="SAM" evidence="10">
    <location>
        <begin position="598"/>
        <end position="661"/>
    </location>
</feature>
<dbReference type="Pfam" id="PF12796">
    <property type="entry name" value="Ank_2"/>
    <property type="match status" value="2"/>
</dbReference>
<evidence type="ECO:0000313" key="11">
    <source>
        <dbReference type="Ensembl" id="ENSOSIP00000010761.1"/>
    </source>
</evidence>
<feature type="compositionally biased region" description="Low complexity" evidence="9">
    <location>
        <begin position="549"/>
        <end position="559"/>
    </location>
</feature>
<evidence type="ECO:0000259" key="10">
    <source>
        <dbReference type="PROSITE" id="PS50105"/>
    </source>
</evidence>
<comment type="catalytic activity">
    <reaction evidence="7">
        <text>NAD(+) + (ADP-D-ribosyl)n-acceptor = nicotinamide + (ADP-D-ribosyl)n+1-acceptor + H(+).</text>
        <dbReference type="EC" id="2.4.2.30"/>
    </reaction>
</comment>
<protein>
    <recommendedName>
        <fullName evidence="1">NAD(+) ADP-ribosyltransferase</fullName>
        <ecNumber evidence="1">2.4.2.30</ecNumber>
    </recommendedName>
</protein>
<dbReference type="PRINTS" id="PR01415">
    <property type="entry name" value="ANKYRIN"/>
</dbReference>
<feature type="repeat" description="ANK" evidence="8">
    <location>
        <begin position="50"/>
        <end position="82"/>
    </location>
</feature>
<feature type="repeat" description="ANK" evidence="8">
    <location>
        <begin position="219"/>
        <end position="251"/>
    </location>
</feature>
<dbReference type="SUPFAM" id="SSF48403">
    <property type="entry name" value="Ankyrin repeat"/>
    <property type="match status" value="1"/>
</dbReference>
<dbReference type="PANTHER" id="PTHR24171">
    <property type="entry name" value="ANKYRIN REPEAT DOMAIN-CONTAINING PROTEIN 39-RELATED"/>
    <property type="match status" value="1"/>
</dbReference>
<keyword evidence="2" id="KW-0328">Glycosyltransferase</keyword>
<dbReference type="InterPro" id="IPR002110">
    <property type="entry name" value="Ankyrin_rpt"/>
</dbReference>
<dbReference type="Gene3D" id="1.10.150.50">
    <property type="entry name" value="Transcription Factor, Ets-1"/>
    <property type="match status" value="1"/>
</dbReference>
<feature type="repeat" description="ANK" evidence="8">
    <location>
        <begin position="84"/>
        <end position="116"/>
    </location>
</feature>
<accession>A0A8C7XAT5</accession>
<name>A0A8C7XAT5_9TELE</name>
<evidence type="ECO:0000256" key="8">
    <source>
        <dbReference type="PROSITE-ProRule" id="PRU00023"/>
    </source>
</evidence>
<keyword evidence="3" id="KW-0808">Transferase</keyword>
<evidence type="ECO:0000256" key="3">
    <source>
        <dbReference type="ARBA" id="ARBA00022695"/>
    </source>
</evidence>
<evidence type="ECO:0000256" key="1">
    <source>
        <dbReference type="ARBA" id="ARBA00012020"/>
    </source>
</evidence>
<organism evidence="11 12">
    <name type="scientific">Oryzias sinensis</name>
    <name type="common">Chinese medaka</name>
    <dbReference type="NCBI Taxonomy" id="183150"/>
    <lineage>
        <taxon>Eukaryota</taxon>
        <taxon>Metazoa</taxon>
        <taxon>Chordata</taxon>
        <taxon>Craniata</taxon>
        <taxon>Vertebrata</taxon>
        <taxon>Euteleostomi</taxon>
        <taxon>Actinopterygii</taxon>
        <taxon>Neopterygii</taxon>
        <taxon>Teleostei</taxon>
        <taxon>Neoteleostei</taxon>
        <taxon>Acanthomorphata</taxon>
        <taxon>Ovalentaria</taxon>
        <taxon>Atherinomorphae</taxon>
        <taxon>Beloniformes</taxon>
        <taxon>Adrianichthyidae</taxon>
        <taxon>Oryziinae</taxon>
        <taxon>Oryzias</taxon>
    </lineage>
</organism>
<dbReference type="EC" id="2.4.2.30" evidence="1"/>
<feature type="compositionally biased region" description="Polar residues" evidence="9">
    <location>
        <begin position="430"/>
        <end position="446"/>
    </location>
</feature>
<dbReference type="Proteomes" id="UP000694383">
    <property type="component" value="Unplaced"/>
</dbReference>
<dbReference type="PROSITE" id="PS50105">
    <property type="entry name" value="SAM_DOMAIN"/>
    <property type="match status" value="1"/>
</dbReference>
<dbReference type="AlphaFoldDB" id="A0A8C7XAT5"/>
<dbReference type="Ensembl" id="ENSOSIT00000011433.1">
    <property type="protein sequence ID" value="ENSOSIP00000010761.1"/>
    <property type="gene ID" value="ENSOSIG00000006530.1"/>
</dbReference>
<proteinExistence type="inferred from homology"/>
<evidence type="ECO:0000256" key="4">
    <source>
        <dbReference type="ARBA" id="ARBA00022737"/>
    </source>
</evidence>
<keyword evidence="3" id="KW-0548">Nucleotidyltransferase</keyword>
<feature type="region of interest" description="Disordered" evidence="9">
    <location>
        <begin position="417"/>
        <end position="600"/>
    </location>
</feature>
<dbReference type="SMART" id="SM00454">
    <property type="entry name" value="SAM"/>
    <property type="match status" value="1"/>
</dbReference>
<keyword evidence="4" id="KW-0677">Repeat</keyword>
<dbReference type="InterPro" id="IPR013761">
    <property type="entry name" value="SAM/pointed_sf"/>
</dbReference>
<evidence type="ECO:0000256" key="7">
    <source>
        <dbReference type="ARBA" id="ARBA00033987"/>
    </source>
</evidence>
<dbReference type="PROSITE" id="PS50297">
    <property type="entry name" value="ANK_REP_REGION"/>
    <property type="match status" value="5"/>
</dbReference>
<sequence length="682" mass="73535">MGASVLTMAARGGHVHVVKLLLESGAFVDDYDHLAPVADEGCPGGGREFMDITALMVASQHGHEATVHLLLEFGSDVNFSQRATGWGPLMLATLSGKVAVAQQLVEHGADPDRINVLSKTAFELAMQLKQRDIKAYLDSITTVRPQTDDERRRPDVFNALKLGNSQLVKEILEEDPAQVNSSNQEGATPLMIAAVSGQLEVVQLMVEKNADIDKQDGVHGWTALMQATYHGNKEVVKYLLSQGADVNLRAKNGYTAFDLVMLLNDPDTELVRLLASVCMQVDKDKSKQRGKALIAISKSRQPFASIPAPPDDKGGLKSWWSRMSNRFRRLKLTQTLRSGLSGGRLAPFADDAEAALDATMKADAKAAAAHCRASSEKEDPLITTMGMWSQVGLSSNSNNYFLTPWNSDRPRLLREGKSEAPRLPMPPQRKLTSSGNSDITSISRVVNRSIKFPSISKGPSSSSPSNSGHYHSPHSSGGSNGVAGLNRDSHNRSGGSADNVLSQIAAQRKKAAGLMEGKTQPAEKQHSQSQPPPPASKMDLKKRPQSGNSSTSKSTSPTLTPSPSPTPKIHAGPGDSLSSTSSHPRSKSSGGSSSGTITDEDELSSILKKLSLEKYQPIFEEQEVDMEAFLTLTDGDLKELGIKTDGPRQQILAAISELNAGKVDYTHLTQLYIQQEITRKSH</sequence>
<evidence type="ECO:0000256" key="9">
    <source>
        <dbReference type="SAM" id="MobiDB-lite"/>
    </source>
</evidence>
<evidence type="ECO:0000256" key="2">
    <source>
        <dbReference type="ARBA" id="ARBA00022676"/>
    </source>
</evidence>
<dbReference type="CDD" id="cd09518">
    <property type="entry name" value="SAM_ANKS6"/>
    <property type="match status" value="1"/>
</dbReference>
<feature type="compositionally biased region" description="Polar residues" evidence="9">
    <location>
        <begin position="492"/>
        <end position="505"/>
    </location>
</feature>
<dbReference type="Pfam" id="PF00023">
    <property type="entry name" value="Ank"/>
    <property type="match status" value="1"/>
</dbReference>
<dbReference type="Pfam" id="PF00536">
    <property type="entry name" value="SAM_1"/>
    <property type="match status" value="1"/>
</dbReference>
<dbReference type="GO" id="GO:0003950">
    <property type="term" value="F:NAD+ poly-ADP-ribosyltransferase activity"/>
    <property type="evidence" value="ECO:0007669"/>
    <property type="project" value="UniProtKB-EC"/>
</dbReference>
<feature type="compositionally biased region" description="Low complexity" evidence="9">
    <location>
        <begin position="453"/>
        <end position="477"/>
    </location>
</feature>